<accession>A0A9Q3FAU5</accession>
<proteinExistence type="predicted"/>
<reference evidence="3" key="1">
    <citation type="submission" date="2021-03" db="EMBL/GenBank/DDBJ databases">
        <title>Draft genome sequence of rust myrtle Austropuccinia psidii MF-1, a brazilian biotype.</title>
        <authorList>
            <person name="Quecine M.C."/>
            <person name="Pachon D.M.R."/>
            <person name="Bonatelli M.L."/>
            <person name="Correr F.H."/>
            <person name="Franceschini L.M."/>
            <person name="Leite T.F."/>
            <person name="Margarido G.R.A."/>
            <person name="Almeida C.A."/>
            <person name="Ferrarezi J.A."/>
            <person name="Labate C.A."/>
        </authorList>
    </citation>
    <scope>NUCLEOTIDE SEQUENCE</scope>
    <source>
        <strain evidence="3">MF-1</strain>
    </source>
</reference>
<dbReference type="AlphaFoldDB" id="A0A9Q3FAU5"/>
<evidence type="ECO:0000259" key="2">
    <source>
        <dbReference type="Pfam" id="PF25597"/>
    </source>
</evidence>
<evidence type="ECO:0000313" key="3">
    <source>
        <dbReference type="EMBL" id="MBW0533586.1"/>
    </source>
</evidence>
<sequence length="369" mass="40984">MVGEASAMAAFILDRTPVSTLDFIAPLSILCMLVGIQEGHHDYRLFDPKTNSIYISHDCIFKNEEDFWPSHSSCLPTFVQEPLLLPSTSPFNTFSNIPNVADKPESVLFIPEENPSVDASINPQATPIRGATSPPPNLQIPFEADSSIPAFSEQPSSTGGNNNYLPKGWTYNVVPVEAPQNVDSSISSSNILTGGRLRRPPSRFAGAVINKAPVSFKEAMASTNSDAWLVAVQNEFSSLEHHGVLEEVVFRDGLRLLDTTWVFREKTDSLGNVIERKARLCVCGFLQVEDLDFHKTFSPTGRLSTLCFLLGYCADHDFDLHQMDVKTAFLHGNLDKSLFIWLPEGYKSLQSKYVCLKLRKSLYGLKHEN</sequence>
<evidence type="ECO:0000313" key="4">
    <source>
        <dbReference type="Proteomes" id="UP000765509"/>
    </source>
</evidence>
<gene>
    <name evidence="3" type="ORF">O181_073301</name>
</gene>
<dbReference type="OrthoDB" id="4501190at2759"/>
<dbReference type="InterPro" id="IPR057670">
    <property type="entry name" value="SH3_retrovirus"/>
</dbReference>
<protein>
    <recommendedName>
        <fullName evidence="5">Reverse transcriptase Ty1/copia-type domain-containing protein</fullName>
    </recommendedName>
</protein>
<dbReference type="InterPro" id="IPR013103">
    <property type="entry name" value="RVT_2"/>
</dbReference>
<evidence type="ECO:0000259" key="1">
    <source>
        <dbReference type="Pfam" id="PF07727"/>
    </source>
</evidence>
<dbReference type="Pfam" id="PF07727">
    <property type="entry name" value="RVT_2"/>
    <property type="match status" value="1"/>
</dbReference>
<dbReference type="EMBL" id="AVOT02038661">
    <property type="protein sequence ID" value="MBW0533586.1"/>
    <property type="molecule type" value="Genomic_DNA"/>
</dbReference>
<name>A0A9Q3FAU5_9BASI</name>
<feature type="domain" description="Retroviral polymerase SH3-like" evidence="2">
    <location>
        <begin position="26"/>
        <end position="68"/>
    </location>
</feature>
<dbReference type="Proteomes" id="UP000765509">
    <property type="component" value="Unassembled WGS sequence"/>
</dbReference>
<dbReference type="Pfam" id="PF25597">
    <property type="entry name" value="SH3_retrovirus"/>
    <property type="match status" value="1"/>
</dbReference>
<comment type="caution">
    <text evidence="3">The sequence shown here is derived from an EMBL/GenBank/DDBJ whole genome shotgun (WGS) entry which is preliminary data.</text>
</comment>
<keyword evidence="4" id="KW-1185">Reference proteome</keyword>
<organism evidence="3 4">
    <name type="scientific">Austropuccinia psidii MF-1</name>
    <dbReference type="NCBI Taxonomy" id="1389203"/>
    <lineage>
        <taxon>Eukaryota</taxon>
        <taxon>Fungi</taxon>
        <taxon>Dikarya</taxon>
        <taxon>Basidiomycota</taxon>
        <taxon>Pucciniomycotina</taxon>
        <taxon>Pucciniomycetes</taxon>
        <taxon>Pucciniales</taxon>
        <taxon>Sphaerophragmiaceae</taxon>
        <taxon>Austropuccinia</taxon>
    </lineage>
</organism>
<feature type="domain" description="Reverse transcriptase Ty1/copia-type" evidence="1">
    <location>
        <begin position="254"/>
        <end position="367"/>
    </location>
</feature>
<evidence type="ECO:0008006" key="5">
    <source>
        <dbReference type="Google" id="ProtNLM"/>
    </source>
</evidence>